<organism evidence="2 3">
    <name type="scientific">Aaosphaeria arxii CBS 175.79</name>
    <dbReference type="NCBI Taxonomy" id="1450172"/>
    <lineage>
        <taxon>Eukaryota</taxon>
        <taxon>Fungi</taxon>
        <taxon>Dikarya</taxon>
        <taxon>Ascomycota</taxon>
        <taxon>Pezizomycotina</taxon>
        <taxon>Dothideomycetes</taxon>
        <taxon>Pleosporomycetidae</taxon>
        <taxon>Pleosporales</taxon>
        <taxon>Pleosporales incertae sedis</taxon>
        <taxon>Aaosphaeria</taxon>
    </lineage>
</organism>
<feature type="region of interest" description="Disordered" evidence="1">
    <location>
        <begin position="322"/>
        <end position="352"/>
    </location>
</feature>
<feature type="region of interest" description="Disordered" evidence="1">
    <location>
        <begin position="516"/>
        <end position="547"/>
    </location>
</feature>
<evidence type="ECO:0000256" key="1">
    <source>
        <dbReference type="SAM" id="MobiDB-lite"/>
    </source>
</evidence>
<evidence type="ECO:0000313" key="2">
    <source>
        <dbReference type="EMBL" id="KAF2022292.1"/>
    </source>
</evidence>
<name>A0A6A5Y9N3_9PLEO</name>
<feature type="region of interest" description="Disordered" evidence="1">
    <location>
        <begin position="611"/>
        <end position="666"/>
    </location>
</feature>
<dbReference type="GeneID" id="54288198"/>
<feature type="region of interest" description="Disordered" evidence="1">
    <location>
        <begin position="380"/>
        <end position="421"/>
    </location>
</feature>
<feature type="region of interest" description="Disordered" evidence="1">
    <location>
        <begin position="72"/>
        <end position="157"/>
    </location>
</feature>
<dbReference type="Proteomes" id="UP000799778">
    <property type="component" value="Unassembled WGS sequence"/>
</dbReference>
<proteinExistence type="predicted"/>
<keyword evidence="3" id="KW-1185">Reference proteome</keyword>
<protein>
    <submittedName>
        <fullName evidence="2">Uncharacterized protein</fullName>
    </submittedName>
</protein>
<dbReference type="RefSeq" id="XP_033390631.1">
    <property type="nucleotide sequence ID" value="XM_033530801.1"/>
</dbReference>
<feature type="compositionally biased region" description="Basic and acidic residues" evidence="1">
    <location>
        <begin position="322"/>
        <end position="338"/>
    </location>
</feature>
<evidence type="ECO:0000313" key="3">
    <source>
        <dbReference type="Proteomes" id="UP000799778"/>
    </source>
</evidence>
<reference evidence="2" key="1">
    <citation type="journal article" date="2020" name="Stud. Mycol.">
        <title>101 Dothideomycetes genomes: a test case for predicting lifestyles and emergence of pathogens.</title>
        <authorList>
            <person name="Haridas S."/>
            <person name="Albert R."/>
            <person name="Binder M."/>
            <person name="Bloem J."/>
            <person name="Labutti K."/>
            <person name="Salamov A."/>
            <person name="Andreopoulos B."/>
            <person name="Baker S."/>
            <person name="Barry K."/>
            <person name="Bills G."/>
            <person name="Bluhm B."/>
            <person name="Cannon C."/>
            <person name="Castanera R."/>
            <person name="Culley D."/>
            <person name="Daum C."/>
            <person name="Ezra D."/>
            <person name="Gonzalez J."/>
            <person name="Henrissat B."/>
            <person name="Kuo A."/>
            <person name="Liang C."/>
            <person name="Lipzen A."/>
            <person name="Lutzoni F."/>
            <person name="Magnuson J."/>
            <person name="Mondo S."/>
            <person name="Nolan M."/>
            <person name="Ohm R."/>
            <person name="Pangilinan J."/>
            <person name="Park H.-J."/>
            <person name="Ramirez L."/>
            <person name="Alfaro M."/>
            <person name="Sun H."/>
            <person name="Tritt A."/>
            <person name="Yoshinaga Y."/>
            <person name="Zwiers L.-H."/>
            <person name="Turgeon B."/>
            <person name="Goodwin S."/>
            <person name="Spatafora J."/>
            <person name="Crous P."/>
            <person name="Grigoriev I."/>
        </authorList>
    </citation>
    <scope>NUCLEOTIDE SEQUENCE</scope>
    <source>
        <strain evidence="2">CBS 175.79</strain>
    </source>
</reference>
<feature type="compositionally biased region" description="Polar residues" evidence="1">
    <location>
        <begin position="82"/>
        <end position="95"/>
    </location>
</feature>
<dbReference type="AlphaFoldDB" id="A0A6A5Y9N3"/>
<feature type="compositionally biased region" description="Polar residues" evidence="1">
    <location>
        <begin position="343"/>
        <end position="352"/>
    </location>
</feature>
<dbReference type="EMBL" id="ML978066">
    <property type="protein sequence ID" value="KAF2022292.1"/>
    <property type="molecule type" value="Genomic_DNA"/>
</dbReference>
<accession>A0A6A5Y9N3</accession>
<feature type="compositionally biased region" description="Polar residues" evidence="1">
    <location>
        <begin position="141"/>
        <end position="157"/>
    </location>
</feature>
<gene>
    <name evidence="2" type="ORF">BU24DRAFT_447100</name>
</gene>
<sequence>MATNAPYYQLRGQFTNATNAPFSTDDDDYDLATSLAPHNTALYVDSQAADAQDNTLEESHNLVELLEAATTAADQSADAMNIDTSYTTTRPPTQNRGKRKRGASPSDDDGDAGQERGHAGQNVNGQSVAKRPRLNMPTDPQLDSTNPEQDSLGQPRTSQANNAVINEPQPANVNPAAALFRRASERTSRKYTRPPMSKLFISLQLTPENFLHLQAKAKTYMLDTSHPERQNCVGNRGKGDTDMVKLRLFNCVRDFLKEGAGEQFFGEHVEKLAEMETLEAARVLGEDKVPEEKLVWPKDATKIISLVTPLLRRMVTNERQRMYAIETRKGGSKKRENGAEEPPQNQAEALSGNAQPVVSVAYNRPHLPTPQDIVLPQQAERASPTRLEAQPHVSPPVQDRVAPTSQTPPQPGPTLDSVETEQLQDEMLPTAGSQVADLRKITIQMVKNGAKLKGYKQIELPERAPTDYHWEDLQTDLRILLREAMKTYPALRSSVLASTDDGMGPETLRGLAVAATEFQKQSHSPKGLSPSKSQPTSPLTTDGPGLSYQLITDFDQLVSEMGPRSDTATSTGNVSSHANNRSAIAAIEDHITEPGILSPTDSTRALLEGHTSAVTPQTTADDALRHDSPSRDSMQPLEPRSQPYSTTPAPPPTLPTHQQDSQLPSSLPKYTIKVMLTTGLTEIKDAETWDRAKDHVARAVWADGTMNVVVDLI</sequence>
<feature type="compositionally biased region" description="Polar residues" evidence="1">
    <location>
        <begin position="518"/>
        <end position="540"/>
    </location>
</feature>
<dbReference type="OrthoDB" id="5373017at2759"/>